<proteinExistence type="predicted"/>
<evidence type="ECO:0000256" key="2">
    <source>
        <dbReference type="ARBA" id="ARBA00023002"/>
    </source>
</evidence>
<dbReference type="InterPro" id="IPR011766">
    <property type="entry name" value="TPP_enzyme_TPP-bd"/>
</dbReference>
<evidence type="ECO:0000313" key="5">
    <source>
        <dbReference type="Proteomes" id="UP000239239"/>
    </source>
</evidence>
<dbReference type="InterPro" id="IPR011896">
    <property type="entry name" value="OFOB"/>
</dbReference>
<evidence type="ECO:0000313" key="4">
    <source>
        <dbReference type="EMBL" id="PPK31480.1"/>
    </source>
</evidence>
<dbReference type="InterPro" id="IPR029061">
    <property type="entry name" value="THDP-binding"/>
</dbReference>
<dbReference type="GO" id="GO:0044281">
    <property type="term" value="P:small molecule metabolic process"/>
    <property type="evidence" value="ECO:0007669"/>
    <property type="project" value="UniProtKB-ARBA"/>
</dbReference>
<dbReference type="Gene3D" id="3.40.50.970">
    <property type="match status" value="1"/>
</dbReference>
<dbReference type="PANTHER" id="PTHR48084:SF4">
    <property type="entry name" value="2-OXOGLUTARATE OXIDOREDUCTASE SUBUNIT KORB"/>
    <property type="match status" value="1"/>
</dbReference>
<dbReference type="OrthoDB" id="9775140at2"/>
<name>A0A2S6F214_LEGPN</name>
<reference evidence="4 5" key="1">
    <citation type="submission" date="2018-02" db="EMBL/GenBank/DDBJ databases">
        <title>Draft genome sequences of four Legionella pneumophila clinical strains isolated in Ontario.</title>
        <authorList>
            <person name="Fortuna A."/>
            <person name="Ramnarine R."/>
            <person name="Li A."/>
            <person name="Frantz C."/>
            <person name="Mallo G."/>
        </authorList>
    </citation>
    <scope>NUCLEOTIDE SEQUENCE [LARGE SCALE GENOMIC DNA]</scope>
    <source>
        <strain evidence="4 5">LG61</strain>
    </source>
</reference>
<dbReference type="Proteomes" id="UP000239239">
    <property type="component" value="Unassembled WGS sequence"/>
</dbReference>
<feature type="domain" description="Thiamine pyrophosphate enzyme TPP-binding" evidence="3">
    <location>
        <begin position="61"/>
        <end position="206"/>
    </location>
</feature>
<gene>
    <name evidence="4" type="ORF">C3928_05445</name>
</gene>
<protein>
    <submittedName>
        <fullName evidence="4">2-oxoacid:ferredoxin oxidoreductase subunit beta</fullName>
    </submittedName>
</protein>
<dbReference type="GO" id="GO:0030976">
    <property type="term" value="F:thiamine pyrophosphate binding"/>
    <property type="evidence" value="ECO:0007669"/>
    <property type="project" value="InterPro"/>
</dbReference>
<dbReference type="GO" id="GO:0045333">
    <property type="term" value="P:cellular respiration"/>
    <property type="evidence" value="ECO:0007669"/>
    <property type="project" value="UniProtKB-ARBA"/>
</dbReference>
<dbReference type="NCBIfam" id="TIGR02177">
    <property type="entry name" value="PorB_KorB"/>
    <property type="match status" value="1"/>
</dbReference>
<dbReference type="Pfam" id="PF02775">
    <property type="entry name" value="TPP_enzyme_C"/>
    <property type="match status" value="1"/>
</dbReference>
<dbReference type="InterPro" id="IPR051457">
    <property type="entry name" value="2-oxoacid:Fd_oxidoreductase"/>
</dbReference>
<dbReference type="GO" id="GO:0016625">
    <property type="term" value="F:oxidoreductase activity, acting on the aldehyde or oxo group of donors, iron-sulfur protein as acceptor"/>
    <property type="evidence" value="ECO:0007669"/>
    <property type="project" value="UniProtKB-ARBA"/>
</dbReference>
<sequence length="330" mass="36806">MPLKRKPTMNSNYKREDFANETEVRWCPGCGDYAILAALQRVLPELGLPPEQHVFVSGIGCAGRLPYYMNTYGFHTIHGRATAVATGLKAMREDLCVWVITGDGDALSIGGNHLLHILRRNVNVNILLFNNQVYGLTKGQFSPTSQKGQVTKTSPKGVTSEPINPLMIALASGASFVARAVDKDPVHLASVLKKAYEHNGCSFVEIYQDCNIFNHGAFDDFAVKSNRAENTIILEDGQPLMFGAQKEKALQLDGEQFVQVSIEEKTLYKHDAKNVISAMRLARLTFPDYPVPLGVYYQKERELFTLNQEVKKKPEDLPELFKAKASWKQS</sequence>
<comment type="cofactor">
    <cofactor evidence="1">
        <name>[4Fe-4S] cluster</name>
        <dbReference type="ChEBI" id="CHEBI:49883"/>
    </cofactor>
</comment>
<dbReference type="EMBL" id="PQWY01000010">
    <property type="protein sequence ID" value="PPK31480.1"/>
    <property type="molecule type" value="Genomic_DNA"/>
</dbReference>
<accession>A0A2S6F214</accession>
<dbReference type="SUPFAM" id="SSF52518">
    <property type="entry name" value="Thiamin diphosphate-binding fold (THDP-binding)"/>
    <property type="match status" value="1"/>
</dbReference>
<comment type="caution">
    <text evidence="4">The sequence shown here is derived from an EMBL/GenBank/DDBJ whole genome shotgun (WGS) entry which is preliminary data.</text>
</comment>
<evidence type="ECO:0000259" key="3">
    <source>
        <dbReference type="Pfam" id="PF02775"/>
    </source>
</evidence>
<dbReference type="AlphaFoldDB" id="A0A2S6F214"/>
<dbReference type="PANTHER" id="PTHR48084">
    <property type="entry name" value="2-OXOGLUTARATE OXIDOREDUCTASE SUBUNIT KORB-RELATED"/>
    <property type="match status" value="1"/>
</dbReference>
<dbReference type="CDD" id="cd03375">
    <property type="entry name" value="TPP_OGFOR"/>
    <property type="match status" value="1"/>
</dbReference>
<evidence type="ECO:0000256" key="1">
    <source>
        <dbReference type="ARBA" id="ARBA00001966"/>
    </source>
</evidence>
<organism evidence="4 5">
    <name type="scientific">Legionella pneumophila</name>
    <dbReference type="NCBI Taxonomy" id="446"/>
    <lineage>
        <taxon>Bacteria</taxon>
        <taxon>Pseudomonadati</taxon>
        <taxon>Pseudomonadota</taxon>
        <taxon>Gammaproteobacteria</taxon>
        <taxon>Legionellales</taxon>
        <taxon>Legionellaceae</taxon>
        <taxon>Legionella</taxon>
    </lineage>
</organism>
<keyword evidence="2" id="KW-0560">Oxidoreductase</keyword>